<evidence type="ECO:0000313" key="1">
    <source>
        <dbReference type="EMBL" id="ESW23672.1"/>
    </source>
</evidence>
<dbReference type="Proteomes" id="UP000000226">
    <property type="component" value="Chromosome 4"/>
</dbReference>
<protein>
    <submittedName>
        <fullName evidence="1">Uncharacterized protein</fullName>
    </submittedName>
</protein>
<sequence length="112" mass="13221">MDFEGQAINSPSFFNREKFELWKLKKISFLEYCNVHLLEKIETDIPSLLNATGNLLPRDTWSADQRSKEVKRNKLTFLRNQYEMFTMEDNENVQSMITRLQTIINSLRSLGT</sequence>
<feature type="non-terminal residue" evidence="1">
    <location>
        <position position="112"/>
    </location>
</feature>
<dbReference type="AlphaFoldDB" id="V7C0J1"/>
<gene>
    <name evidence="1" type="ORF">PHAVU_004G066800g</name>
</gene>
<dbReference type="OrthoDB" id="1431294at2759"/>
<dbReference type="Gramene" id="ESW23672">
    <property type="protein sequence ID" value="ESW23672"/>
    <property type="gene ID" value="PHAVU_004G066800g"/>
</dbReference>
<evidence type="ECO:0000313" key="2">
    <source>
        <dbReference type="Proteomes" id="UP000000226"/>
    </source>
</evidence>
<organism evidence="1 2">
    <name type="scientific">Phaseolus vulgaris</name>
    <name type="common">Kidney bean</name>
    <name type="synonym">French bean</name>
    <dbReference type="NCBI Taxonomy" id="3885"/>
    <lineage>
        <taxon>Eukaryota</taxon>
        <taxon>Viridiplantae</taxon>
        <taxon>Streptophyta</taxon>
        <taxon>Embryophyta</taxon>
        <taxon>Tracheophyta</taxon>
        <taxon>Spermatophyta</taxon>
        <taxon>Magnoliopsida</taxon>
        <taxon>eudicotyledons</taxon>
        <taxon>Gunneridae</taxon>
        <taxon>Pentapetalae</taxon>
        <taxon>rosids</taxon>
        <taxon>fabids</taxon>
        <taxon>Fabales</taxon>
        <taxon>Fabaceae</taxon>
        <taxon>Papilionoideae</taxon>
        <taxon>50 kb inversion clade</taxon>
        <taxon>NPAAA clade</taxon>
        <taxon>indigoferoid/millettioid clade</taxon>
        <taxon>Phaseoleae</taxon>
        <taxon>Phaseolus</taxon>
    </lineage>
</organism>
<dbReference type="Pfam" id="PF14223">
    <property type="entry name" value="Retrotran_gag_2"/>
    <property type="match status" value="1"/>
</dbReference>
<dbReference type="EMBL" id="CM002291">
    <property type="protein sequence ID" value="ESW23672.1"/>
    <property type="molecule type" value="Genomic_DNA"/>
</dbReference>
<proteinExistence type="predicted"/>
<keyword evidence="2" id="KW-1185">Reference proteome</keyword>
<name>V7C0J1_PHAVU</name>
<accession>V7C0J1</accession>
<reference evidence="2" key="1">
    <citation type="journal article" date="2014" name="Nat. Genet.">
        <title>A reference genome for common bean and genome-wide analysis of dual domestications.</title>
        <authorList>
            <person name="Schmutz J."/>
            <person name="McClean P.E."/>
            <person name="Mamidi S."/>
            <person name="Wu G.A."/>
            <person name="Cannon S.B."/>
            <person name="Grimwood J."/>
            <person name="Jenkins J."/>
            <person name="Shu S."/>
            <person name="Song Q."/>
            <person name="Chavarro C."/>
            <person name="Torres-Torres M."/>
            <person name="Geffroy V."/>
            <person name="Moghaddam S.M."/>
            <person name="Gao D."/>
            <person name="Abernathy B."/>
            <person name="Barry K."/>
            <person name="Blair M."/>
            <person name="Brick M.A."/>
            <person name="Chovatia M."/>
            <person name="Gepts P."/>
            <person name="Goodstein D.M."/>
            <person name="Gonzales M."/>
            <person name="Hellsten U."/>
            <person name="Hyten D.L."/>
            <person name="Jia G."/>
            <person name="Kelly J.D."/>
            <person name="Kudrna D."/>
            <person name="Lee R."/>
            <person name="Richard M.M."/>
            <person name="Miklas P.N."/>
            <person name="Osorno J.M."/>
            <person name="Rodrigues J."/>
            <person name="Thareau V."/>
            <person name="Urrea C.A."/>
            <person name="Wang M."/>
            <person name="Yu Y."/>
            <person name="Zhang M."/>
            <person name="Wing R.A."/>
            <person name="Cregan P.B."/>
            <person name="Rokhsar D.S."/>
            <person name="Jackson S.A."/>
        </authorList>
    </citation>
    <scope>NUCLEOTIDE SEQUENCE [LARGE SCALE GENOMIC DNA]</scope>
    <source>
        <strain evidence="2">cv. G19833</strain>
    </source>
</reference>